<accession>A0A366K912</accession>
<feature type="transmembrane region" description="Helical" evidence="1">
    <location>
        <begin position="12"/>
        <end position="31"/>
    </location>
</feature>
<protein>
    <submittedName>
        <fullName evidence="2">Uncharacterized protein</fullName>
    </submittedName>
</protein>
<feature type="transmembrane region" description="Helical" evidence="1">
    <location>
        <begin position="190"/>
        <end position="207"/>
    </location>
</feature>
<feature type="transmembrane region" description="Helical" evidence="1">
    <location>
        <begin position="279"/>
        <end position="297"/>
    </location>
</feature>
<dbReference type="Proteomes" id="UP000252530">
    <property type="component" value="Unassembled WGS sequence"/>
</dbReference>
<keyword evidence="1" id="KW-0472">Membrane</keyword>
<feature type="transmembrane region" description="Helical" evidence="1">
    <location>
        <begin position="213"/>
        <end position="232"/>
    </location>
</feature>
<evidence type="ECO:0000313" key="3">
    <source>
        <dbReference type="Proteomes" id="UP000252530"/>
    </source>
</evidence>
<feature type="transmembrane region" description="Helical" evidence="1">
    <location>
        <begin position="244"/>
        <end position="259"/>
    </location>
</feature>
<dbReference type="OrthoDB" id="7054801at2"/>
<dbReference type="InterPro" id="IPR043747">
    <property type="entry name" value="DUF5692"/>
</dbReference>
<dbReference type="RefSeq" id="WP_113859843.1">
    <property type="nucleotide sequence ID" value="NZ_PDCG01000002.1"/>
</dbReference>
<feature type="transmembrane region" description="Helical" evidence="1">
    <location>
        <begin position="110"/>
        <end position="128"/>
    </location>
</feature>
<gene>
    <name evidence="2" type="ORF">CRD60_03160</name>
</gene>
<evidence type="ECO:0000313" key="2">
    <source>
        <dbReference type="EMBL" id="RBP98159.1"/>
    </source>
</evidence>
<feature type="transmembrane region" description="Helical" evidence="1">
    <location>
        <begin position="79"/>
        <end position="98"/>
    </location>
</feature>
<feature type="transmembrane region" description="Helical" evidence="1">
    <location>
        <begin position="157"/>
        <end position="178"/>
    </location>
</feature>
<proteinExistence type="predicted"/>
<keyword evidence="3" id="KW-1185">Reference proteome</keyword>
<dbReference type="Pfam" id="PF18948">
    <property type="entry name" value="DUF5692"/>
    <property type="match status" value="1"/>
</dbReference>
<feature type="transmembrane region" description="Helical" evidence="1">
    <location>
        <begin position="38"/>
        <end position="59"/>
    </location>
</feature>
<keyword evidence="1" id="KW-0812">Transmembrane</keyword>
<organism evidence="2 3">
    <name type="scientific">Bifidobacterium aemilianum</name>
    <dbReference type="NCBI Taxonomy" id="2493120"/>
    <lineage>
        <taxon>Bacteria</taxon>
        <taxon>Bacillati</taxon>
        <taxon>Actinomycetota</taxon>
        <taxon>Actinomycetes</taxon>
        <taxon>Bifidobacteriales</taxon>
        <taxon>Bifidobacteriaceae</taxon>
        <taxon>Bifidobacterium</taxon>
    </lineage>
</organism>
<keyword evidence="1" id="KW-1133">Transmembrane helix</keyword>
<dbReference type="EMBL" id="PDCG01000002">
    <property type="protein sequence ID" value="RBP98159.1"/>
    <property type="molecule type" value="Genomic_DNA"/>
</dbReference>
<comment type="caution">
    <text evidence="2">The sequence shown here is derived from an EMBL/GenBank/DDBJ whole genome shotgun (WGS) entry which is preliminary data.</text>
</comment>
<name>A0A366K912_9BIFI</name>
<reference evidence="2 3" key="1">
    <citation type="submission" date="2017-10" db="EMBL/GenBank/DDBJ databases">
        <title>Bifidobacterium xylocopum sp. nov. and Bifidobacterium aemilianum sp. nov., from the carpenter bee (Xylocopa violacea) digestive tract.</title>
        <authorList>
            <person name="Alberoni D."/>
            <person name="Baffoni L."/>
            <person name="Di Gioia D."/>
            <person name="Gaggia F."/>
            <person name="Biavati B."/>
        </authorList>
    </citation>
    <scope>NUCLEOTIDE SEQUENCE [LARGE SCALE GENOMIC DNA]</scope>
    <source>
        <strain evidence="2 3">XV10</strain>
    </source>
</reference>
<dbReference type="AlphaFoldDB" id="A0A366K912"/>
<sequence>MLFQVYGSNAVYQWLGWVLVFCALIAANEIARRTKTGGIICFMAIPAALTVYFISIYVGVAMGAEWALNNPTYTEMNGWFHYAKLYAATAGCIGFMILKYGWGKLGKVNWFKCFPFIIVAINILIAMASDFESAIRGWGGTFVSSEGVTLMGGWFNVFNGIAGLINIFCMTGWFGIYASKNKQDMLWPDMTWVFIVAYDIWNFTYTYNCLPTHSWYCGLALLLAPTFANFLWNKGGWIQNRANTLAIWCMFAQVFPLFLDTNHSKFAVQSVNNPKVNLVLSIISLVVNIMALAYILWRAKQQGVNPWTKEIFGGTRDFEQAMARAENPTLAAAAKAKLQVMKAGSTK</sequence>
<evidence type="ECO:0000256" key="1">
    <source>
        <dbReference type="SAM" id="Phobius"/>
    </source>
</evidence>